<evidence type="ECO:0000256" key="3">
    <source>
        <dbReference type="SAM" id="MobiDB-lite"/>
    </source>
</evidence>
<dbReference type="EMBL" id="CP089983">
    <property type="protein sequence ID" value="WXB07626.1"/>
    <property type="molecule type" value="Genomic_DNA"/>
</dbReference>
<gene>
    <name evidence="5" type="ORF">LVJ94_10325</name>
</gene>
<evidence type="ECO:0000256" key="2">
    <source>
        <dbReference type="PROSITE-ProRule" id="PRU00703"/>
    </source>
</evidence>
<feature type="domain" description="CBS" evidence="4">
    <location>
        <begin position="116"/>
        <end position="172"/>
    </location>
</feature>
<protein>
    <submittedName>
        <fullName evidence="5">CBS domain-containing protein</fullName>
    </submittedName>
</protein>
<dbReference type="Pfam" id="PF00571">
    <property type="entry name" value="CBS"/>
    <property type="match status" value="2"/>
</dbReference>
<sequence length="185" mass="20168">MRFALGMRFAKESSAARTPPDGDRLNRDSSPEAWWFRPPEEETMKCSELMTKDVECCAAGSLVEAVAEQMRAKNIGFVPVCDEKGAVIGTLTDRDLTIRVLAEHRSPGSTRAKDVMTADAVVCKADDDLSVVEQLMSKHKKSRIVCVDDSSRPIGVISLADVAQRETAGKAAAILRSVSQREARS</sequence>
<evidence type="ECO:0000259" key="4">
    <source>
        <dbReference type="PROSITE" id="PS51371"/>
    </source>
</evidence>
<dbReference type="PANTHER" id="PTHR43080">
    <property type="entry name" value="CBS DOMAIN-CONTAINING PROTEIN CBSX3, MITOCHONDRIAL"/>
    <property type="match status" value="1"/>
</dbReference>
<dbReference type="CDD" id="cd04622">
    <property type="entry name" value="CBS_pair_HRP1_like"/>
    <property type="match status" value="1"/>
</dbReference>
<feature type="compositionally biased region" description="Basic and acidic residues" evidence="3">
    <location>
        <begin position="20"/>
        <end position="30"/>
    </location>
</feature>
<accession>A0ABZ2L9M9</accession>
<dbReference type="PANTHER" id="PTHR43080:SF2">
    <property type="entry name" value="CBS DOMAIN-CONTAINING PROTEIN"/>
    <property type="match status" value="1"/>
</dbReference>
<dbReference type="InterPro" id="IPR000644">
    <property type="entry name" value="CBS_dom"/>
</dbReference>
<organism evidence="5 6">
    <name type="scientific">Pendulispora rubella</name>
    <dbReference type="NCBI Taxonomy" id="2741070"/>
    <lineage>
        <taxon>Bacteria</taxon>
        <taxon>Pseudomonadati</taxon>
        <taxon>Myxococcota</taxon>
        <taxon>Myxococcia</taxon>
        <taxon>Myxococcales</taxon>
        <taxon>Sorangiineae</taxon>
        <taxon>Pendulisporaceae</taxon>
        <taxon>Pendulispora</taxon>
    </lineage>
</organism>
<feature type="domain" description="CBS" evidence="4">
    <location>
        <begin position="50"/>
        <end position="106"/>
    </location>
</feature>
<dbReference type="SUPFAM" id="SSF54631">
    <property type="entry name" value="CBS-domain pair"/>
    <property type="match status" value="1"/>
</dbReference>
<evidence type="ECO:0000313" key="5">
    <source>
        <dbReference type="EMBL" id="WXB07626.1"/>
    </source>
</evidence>
<evidence type="ECO:0000313" key="6">
    <source>
        <dbReference type="Proteomes" id="UP001374803"/>
    </source>
</evidence>
<reference evidence="5" key="1">
    <citation type="submission" date="2021-12" db="EMBL/GenBank/DDBJ databases">
        <title>Discovery of the Pendulisporaceae a myxobacterial family with distinct sporulation behavior and unique specialized metabolism.</title>
        <authorList>
            <person name="Garcia R."/>
            <person name="Popoff A."/>
            <person name="Bader C.D."/>
            <person name="Loehr J."/>
            <person name="Walesch S."/>
            <person name="Walt C."/>
            <person name="Boldt J."/>
            <person name="Bunk B."/>
            <person name="Haeckl F.J.F.P.J."/>
            <person name="Gunesch A.P."/>
            <person name="Birkelbach J."/>
            <person name="Nuebel U."/>
            <person name="Pietschmann T."/>
            <person name="Bach T."/>
            <person name="Mueller R."/>
        </authorList>
    </citation>
    <scope>NUCLEOTIDE SEQUENCE</scope>
    <source>
        <strain evidence="5">MSr11367</strain>
    </source>
</reference>
<proteinExistence type="predicted"/>
<dbReference type="InterPro" id="IPR051257">
    <property type="entry name" value="Diverse_CBS-Domain"/>
</dbReference>
<dbReference type="RefSeq" id="WP_394837290.1">
    <property type="nucleotide sequence ID" value="NZ_CP089929.1"/>
</dbReference>
<dbReference type="Proteomes" id="UP001374803">
    <property type="component" value="Chromosome"/>
</dbReference>
<name>A0ABZ2L9M9_9BACT</name>
<dbReference type="PROSITE" id="PS51371">
    <property type="entry name" value="CBS"/>
    <property type="match status" value="2"/>
</dbReference>
<feature type="region of interest" description="Disordered" evidence="3">
    <location>
        <begin position="1"/>
        <end position="33"/>
    </location>
</feature>
<dbReference type="InterPro" id="IPR046342">
    <property type="entry name" value="CBS_dom_sf"/>
</dbReference>
<dbReference type="Gene3D" id="3.10.580.10">
    <property type="entry name" value="CBS-domain"/>
    <property type="match status" value="1"/>
</dbReference>
<dbReference type="SMART" id="SM00116">
    <property type="entry name" value="CBS"/>
    <property type="match status" value="2"/>
</dbReference>
<evidence type="ECO:0000256" key="1">
    <source>
        <dbReference type="ARBA" id="ARBA00023122"/>
    </source>
</evidence>
<keyword evidence="1 2" id="KW-0129">CBS domain</keyword>
<keyword evidence="6" id="KW-1185">Reference proteome</keyword>